<organism evidence="4">
    <name type="scientific">freshwater metagenome</name>
    <dbReference type="NCBI Taxonomy" id="449393"/>
    <lineage>
        <taxon>unclassified sequences</taxon>
        <taxon>metagenomes</taxon>
        <taxon>ecological metagenomes</taxon>
    </lineage>
</organism>
<feature type="transmembrane region" description="Helical" evidence="2">
    <location>
        <begin position="239"/>
        <end position="262"/>
    </location>
</feature>
<keyword evidence="2" id="KW-0472">Membrane</keyword>
<dbReference type="InterPro" id="IPR021949">
    <property type="entry name" value="DUF3566_TM"/>
</dbReference>
<proteinExistence type="predicted"/>
<evidence type="ECO:0000256" key="1">
    <source>
        <dbReference type="SAM" id="MobiDB-lite"/>
    </source>
</evidence>
<evidence type="ECO:0000313" key="4">
    <source>
        <dbReference type="EMBL" id="CAB4552162.1"/>
    </source>
</evidence>
<evidence type="ECO:0000259" key="3">
    <source>
        <dbReference type="Pfam" id="PF12089"/>
    </source>
</evidence>
<feature type="domain" description="DUF3566" evidence="3">
    <location>
        <begin position="225"/>
        <end position="333"/>
    </location>
</feature>
<name>A0A6J6CKY0_9ZZZZ</name>
<sequence length="360" mass="37509">MSRTRRGAGEPAVGPDLDDVAAGARDTADPVDARDTESEVDDVLDRLARLGEAPAAPVVDEPVALPLIVEADPTYPPVAAVTVPDVHRDPPADLVVGAGIPASLDASTPVDTPVADVVTAAAPDVVPDVVPGSAVSADLPTSAVGLAASPAVEAVEASALALPLDRTDVAPLVVPDVVPQFVPAPGPVPMAPSGGVAVDESTGMTLPVRRLRAPLVFRRAKPRVRRVTRVVRHVDTWSVFKVALVFNVILYLVCLTAGVLLWNVAHATGTIDNVERFFEQFGWETFEFQGGEIYHNAWIGGLFVVIGLTGFAVLLATLFNLITDLVGGIRVSVLEEEVIATPRRAGDPTGSTASTGIPRP</sequence>
<keyword evidence="2" id="KW-0812">Transmembrane</keyword>
<feature type="region of interest" description="Disordered" evidence="1">
    <location>
        <begin position="1"/>
        <end position="40"/>
    </location>
</feature>
<keyword evidence="2" id="KW-1133">Transmembrane helix</keyword>
<protein>
    <submittedName>
        <fullName evidence="4">Unannotated protein</fullName>
    </submittedName>
</protein>
<dbReference type="AlphaFoldDB" id="A0A6J6CKY0"/>
<feature type="transmembrane region" description="Helical" evidence="2">
    <location>
        <begin position="297"/>
        <end position="322"/>
    </location>
</feature>
<feature type="compositionally biased region" description="Basic and acidic residues" evidence="1">
    <location>
        <begin position="26"/>
        <end position="40"/>
    </location>
</feature>
<accession>A0A6J6CKY0</accession>
<dbReference type="Pfam" id="PF12089">
    <property type="entry name" value="DUF3566"/>
    <property type="match status" value="1"/>
</dbReference>
<evidence type="ECO:0000256" key="2">
    <source>
        <dbReference type="SAM" id="Phobius"/>
    </source>
</evidence>
<dbReference type="EMBL" id="CAEZSR010000031">
    <property type="protein sequence ID" value="CAB4552162.1"/>
    <property type="molecule type" value="Genomic_DNA"/>
</dbReference>
<reference evidence="4" key="1">
    <citation type="submission" date="2020-05" db="EMBL/GenBank/DDBJ databases">
        <authorList>
            <person name="Chiriac C."/>
            <person name="Salcher M."/>
            <person name="Ghai R."/>
            <person name="Kavagutti S V."/>
        </authorList>
    </citation>
    <scope>NUCLEOTIDE SEQUENCE</scope>
</reference>
<gene>
    <name evidence="4" type="ORF">UFOPK1493_01146</name>
</gene>